<gene>
    <name evidence="1" type="ORF">EubceDRAFT1_2865</name>
</gene>
<dbReference type="AlphaFoldDB" id="I5AXN3"/>
<name>I5AXN3_EUBC6</name>
<dbReference type="HOGENOM" id="CLU_120084_3_0_9"/>
<dbReference type="OrthoDB" id="1690807at2"/>
<reference evidence="1 2" key="1">
    <citation type="submission" date="2010-08" db="EMBL/GenBank/DDBJ databases">
        <authorList>
            <consortium name="US DOE Joint Genome Institute (JGI-PGF)"/>
            <person name="Lucas S."/>
            <person name="Copeland A."/>
            <person name="Lapidus A."/>
            <person name="Cheng J.-F."/>
            <person name="Bruce D."/>
            <person name="Goodwin L."/>
            <person name="Pitluck S."/>
            <person name="Land M.L."/>
            <person name="Hauser L."/>
            <person name="Chang Y.-J."/>
            <person name="Anderson I.J."/>
            <person name="Johnson E."/>
            <person name="Mulhopadhyay B."/>
            <person name="Kyrpides N."/>
            <person name="Woyke T.J."/>
        </authorList>
    </citation>
    <scope>NUCLEOTIDE SEQUENCE [LARGE SCALE GENOMIC DNA]</scope>
    <source>
        <strain evidence="1 2">6</strain>
    </source>
</reference>
<proteinExistence type="predicted"/>
<accession>I5AXN3</accession>
<dbReference type="PANTHER" id="PTHR41774:SF1">
    <property type="entry name" value="NGG1P INTERACTING FACTOR NIF3"/>
    <property type="match status" value="1"/>
</dbReference>
<reference evidence="1 2" key="2">
    <citation type="submission" date="2012-02" db="EMBL/GenBank/DDBJ databases">
        <title>Improved High-Quality Draft sequence of Eubacterium cellulosolvens 6.</title>
        <authorList>
            <consortium name="US DOE Joint Genome Institute"/>
            <person name="Lucas S."/>
            <person name="Han J."/>
            <person name="Lapidus A."/>
            <person name="Cheng J.-F."/>
            <person name="Goodwin L."/>
            <person name="Pitluck S."/>
            <person name="Peters L."/>
            <person name="Mikhailova N."/>
            <person name="Gu W."/>
            <person name="Detter J.C."/>
            <person name="Han C."/>
            <person name="Tapia R."/>
            <person name="Land M."/>
            <person name="Hauser L."/>
            <person name="Kyrpides N."/>
            <person name="Ivanova N."/>
            <person name="Pagani I."/>
            <person name="Johnson E."/>
            <person name="Mukhopadhyay B."/>
            <person name="Anderson I."/>
            <person name="Woyke T."/>
        </authorList>
    </citation>
    <scope>NUCLEOTIDE SEQUENCE [LARGE SCALE GENOMIC DNA]</scope>
    <source>
        <strain evidence="1 2">6</strain>
    </source>
</reference>
<keyword evidence="2" id="KW-1185">Reference proteome</keyword>
<protein>
    <submittedName>
        <fullName evidence="1">Uncharacterized protein</fullName>
    </submittedName>
</protein>
<dbReference type="eggNOG" id="COG3323">
    <property type="taxonomic scope" value="Bacteria"/>
</dbReference>
<dbReference type="PANTHER" id="PTHR41774">
    <property type="match status" value="1"/>
</dbReference>
<dbReference type="Gene3D" id="3.30.70.120">
    <property type="match status" value="1"/>
</dbReference>
<dbReference type="InterPro" id="IPR015867">
    <property type="entry name" value="N-reg_PII/ATP_PRibTrfase_C"/>
</dbReference>
<dbReference type="Proteomes" id="UP000005753">
    <property type="component" value="Chromosome"/>
</dbReference>
<dbReference type="InterPro" id="IPR036069">
    <property type="entry name" value="DUF34/NIF3_sf"/>
</dbReference>
<dbReference type="STRING" id="633697.EubceDRAFT1_2865"/>
<sequence length="103" mass="11925">MYKIETYIPKESLQELRQALLEIDAGHIGKYRGCLSYYPVMGVWFSEEGANPAIGTPGEWSEEQELKIEVNVEDNKRDRAVEAIRRVHPYEEPVINVIQLFTE</sequence>
<organism evidence="1 2">
    <name type="scientific">Eubacterium cellulosolvens (strain ATCC 43171 / JCM 9499 / 6)</name>
    <name type="common">Cillobacterium cellulosolvens</name>
    <dbReference type="NCBI Taxonomy" id="633697"/>
    <lineage>
        <taxon>Bacteria</taxon>
        <taxon>Bacillati</taxon>
        <taxon>Bacillota</taxon>
        <taxon>Clostridia</taxon>
        <taxon>Eubacteriales</taxon>
        <taxon>Eubacteriaceae</taxon>
        <taxon>Eubacterium</taxon>
    </lineage>
</organism>
<dbReference type="SUPFAM" id="SSF102705">
    <property type="entry name" value="NIF3 (NGG1p interacting factor 3)-like"/>
    <property type="match status" value="1"/>
</dbReference>
<dbReference type="EMBL" id="CM001487">
    <property type="protein sequence ID" value="EIM58556.1"/>
    <property type="molecule type" value="Genomic_DNA"/>
</dbReference>
<evidence type="ECO:0000313" key="2">
    <source>
        <dbReference type="Proteomes" id="UP000005753"/>
    </source>
</evidence>
<evidence type="ECO:0000313" key="1">
    <source>
        <dbReference type="EMBL" id="EIM58556.1"/>
    </source>
</evidence>